<dbReference type="Proteomes" id="UP000000851">
    <property type="component" value="Chromosome"/>
</dbReference>
<evidence type="ECO:0000313" key="2">
    <source>
        <dbReference type="Proteomes" id="UP000000851"/>
    </source>
</evidence>
<dbReference type="STRING" id="479433.Caci_2072"/>
<name>C7QG14_CATAD</name>
<dbReference type="InParanoid" id="C7QG14"/>
<dbReference type="AlphaFoldDB" id="C7QG14"/>
<protein>
    <submittedName>
        <fullName evidence="1">Uncharacterized protein</fullName>
    </submittedName>
</protein>
<gene>
    <name evidence="1" type="ordered locus">Caci_2072</name>
</gene>
<dbReference type="HOGENOM" id="CLU_3355231_0_0_11"/>
<dbReference type="EMBL" id="CP001700">
    <property type="protein sequence ID" value="ACU70991.1"/>
    <property type="molecule type" value="Genomic_DNA"/>
</dbReference>
<keyword evidence="2" id="KW-1185">Reference proteome</keyword>
<proteinExistence type="predicted"/>
<sequence length="36" mass="3979">MPDSEFHYRTGIVKDIRPRAMINARPVIGSDPPAAV</sequence>
<accession>C7QG14</accession>
<evidence type="ECO:0000313" key="1">
    <source>
        <dbReference type="EMBL" id="ACU70991.1"/>
    </source>
</evidence>
<dbReference type="KEGG" id="cai:Caci_2072"/>
<reference evidence="1 2" key="1">
    <citation type="journal article" date="2009" name="Stand. Genomic Sci.">
        <title>Complete genome sequence of Catenulispora acidiphila type strain (ID 139908).</title>
        <authorList>
            <person name="Copeland A."/>
            <person name="Lapidus A."/>
            <person name="Glavina Del Rio T."/>
            <person name="Nolan M."/>
            <person name="Lucas S."/>
            <person name="Chen F."/>
            <person name="Tice H."/>
            <person name="Cheng J.F."/>
            <person name="Bruce D."/>
            <person name="Goodwin L."/>
            <person name="Pitluck S."/>
            <person name="Mikhailova N."/>
            <person name="Pati A."/>
            <person name="Ivanova N."/>
            <person name="Mavromatis K."/>
            <person name="Chen A."/>
            <person name="Palaniappan K."/>
            <person name="Chain P."/>
            <person name="Land M."/>
            <person name="Hauser L."/>
            <person name="Chang Y.J."/>
            <person name="Jeffries C.D."/>
            <person name="Chertkov O."/>
            <person name="Brettin T."/>
            <person name="Detter J.C."/>
            <person name="Han C."/>
            <person name="Ali Z."/>
            <person name="Tindall B.J."/>
            <person name="Goker M."/>
            <person name="Bristow J."/>
            <person name="Eisen J.A."/>
            <person name="Markowitz V."/>
            <person name="Hugenholtz P."/>
            <person name="Kyrpides N.C."/>
            <person name="Klenk H.P."/>
        </authorList>
    </citation>
    <scope>NUCLEOTIDE SEQUENCE [LARGE SCALE GENOMIC DNA]</scope>
    <source>
        <strain evidence="2">DSM 44928 / JCM 14897 / NBRC 102108 / NRRL B-24433 / ID139908</strain>
    </source>
</reference>
<organism evidence="1 2">
    <name type="scientific">Catenulispora acidiphila (strain DSM 44928 / JCM 14897 / NBRC 102108 / NRRL B-24433 / ID139908)</name>
    <dbReference type="NCBI Taxonomy" id="479433"/>
    <lineage>
        <taxon>Bacteria</taxon>
        <taxon>Bacillati</taxon>
        <taxon>Actinomycetota</taxon>
        <taxon>Actinomycetes</taxon>
        <taxon>Catenulisporales</taxon>
        <taxon>Catenulisporaceae</taxon>
        <taxon>Catenulispora</taxon>
    </lineage>
</organism>